<gene>
    <name evidence="1" type="ORF">C5748_04085</name>
</gene>
<dbReference type="Proteomes" id="UP000239434">
    <property type="component" value="Unassembled WGS sequence"/>
</dbReference>
<evidence type="ECO:0000313" key="2">
    <source>
        <dbReference type="Proteomes" id="UP000239434"/>
    </source>
</evidence>
<reference evidence="1 2" key="1">
    <citation type="submission" date="2018-02" db="EMBL/GenBank/DDBJ databases">
        <title>The draft genome of Phyllobacterium sp. 1N-3.</title>
        <authorList>
            <person name="Liu L."/>
            <person name="Li L."/>
            <person name="Zhang X."/>
            <person name="Wang T."/>
            <person name="Liang L."/>
        </authorList>
    </citation>
    <scope>NUCLEOTIDE SEQUENCE [LARGE SCALE GENOMIC DNA]</scope>
    <source>
        <strain evidence="1 2">1N-3</strain>
    </source>
</reference>
<dbReference type="RefSeq" id="WP_105740630.1">
    <property type="nucleotide sequence ID" value="NZ_PVBR01000002.1"/>
</dbReference>
<dbReference type="EMBL" id="PVBR01000002">
    <property type="protein sequence ID" value="PRD45378.1"/>
    <property type="molecule type" value="Genomic_DNA"/>
</dbReference>
<dbReference type="AlphaFoldDB" id="A0A2S9IY01"/>
<organism evidence="1 2">
    <name type="scientific">Phyllobacterium phragmitis</name>
    <dbReference type="NCBI Taxonomy" id="2670329"/>
    <lineage>
        <taxon>Bacteria</taxon>
        <taxon>Pseudomonadati</taxon>
        <taxon>Pseudomonadota</taxon>
        <taxon>Alphaproteobacteria</taxon>
        <taxon>Hyphomicrobiales</taxon>
        <taxon>Phyllobacteriaceae</taxon>
        <taxon>Phyllobacterium</taxon>
    </lineage>
</organism>
<name>A0A2S9IY01_9HYPH</name>
<sequence>MADKLELLIELFTEFSDSEFQKRSWFGIGPEISSPDELCNRIDDLGVEKWVVENSAEVGKFLSDYIIEFLDDINKLPEVQEAWISFSSPSWIAIRLRASVIRDLLVKMKMEAG</sequence>
<comment type="caution">
    <text evidence="1">The sequence shown here is derived from an EMBL/GenBank/DDBJ whole genome shotgun (WGS) entry which is preliminary data.</text>
</comment>
<evidence type="ECO:0000313" key="1">
    <source>
        <dbReference type="EMBL" id="PRD45378.1"/>
    </source>
</evidence>
<keyword evidence="2" id="KW-1185">Reference proteome</keyword>
<accession>A0A2S9IY01</accession>
<proteinExistence type="predicted"/>
<protein>
    <submittedName>
        <fullName evidence="1">Uncharacterized protein</fullName>
    </submittedName>
</protein>